<dbReference type="AlphaFoldDB" id="A0A8T4J5T7"/>
<comment type="caution">
    <text evidence="3">The sequence shown here is derived from an EMBL/GenBank/DDBJ whole genome shotgun (WGS) entry which is preliminary data.</text>
</comment>
<dbReference type="Gene3D" id="1.25.40.340">
    <property type="match status" value="1"/>
</dbReference>
<feature type="non-terminal residue" evidence="3">
    <location>
        <position position="1"/>
    </location>
</feature>
<dbReference type="PROSITE" id="PS51480">
    <property type="entry name" value="DHAL"/>
    <property type="match status" value="1"/>
</dbReference>
<dbReference type="SUPFAM" id="SSF101473">
    <property type="entry name" value="DhaL-like"/>
    <property type="match status" value="1"/>
</dbReference>
<evidence type="ECO:0000256" key="1">
    <source>
        <dbReference type="SAM" id="MobiDB-lite"/>
    </source>
</evidence>
<protein>
    <submittedName>
        <fullName evidence="3">DAK2 domain-containing protein</fullName>
    </submittedName>
</protein>
<dbReference type="GO" id="GO:0004371">
    <property type="term" value="F:glycerone kinase activity"/>
    <property type="evidence" value="ECO:0007669"/>
    <property type="project" value="InterPro"/>
</dbReference>
<keyword evidence="4" id="KW-1185">Reference proteome</keyword>
<feature type="region of interest" description="Disordered" evidence="1">
    <location>
        <begin position="1"/>
        <end position="28"/>
    </location>
</feature>
<evidence type="ECO:0000313" key="3">
    <source>
        <dbReference type="EMBL" id="MBR7678810.1"/>
    </source>
</evidence>
<evidence type="ECO:0000313" key="4">
    <source>
        <dbReference type="Proteomes" id="UP000675554"/>
    </source>
</evidence>
<gene>
    <name evidence="3" type="ORF">KDA82_38880</name>
</gene>
<dbReference type="InterPro" id="IPR004007">
    <property type="entry name" value="DhaL_dom"/>
</dbReference>
<organism evidence="3 4">
    <name type="scientific">Streptomyces daliensis</name>
    <dbReference type="NCBI Taxonomy" id="299421"/>
    <lineage>
        <taxon>Bacteria</taxon>
        <taxon>Bacillati</taxon>
        <taxon>Actinomycetota</taxon>
        <taxon>Actinomycetes</taxon>
        <taxon>Kitasatosporales</taxon>
        <taxon>Streptomycetaceae</taxon>
        <taxon>Streptomyces</taxon>
    </lineage>
</organism>
<dbReference type="InterPro" id="IPR036117">
    <property type="entry name" value="DhaL_dom_sf"/>
</dbReference>
<reference evidence="3" key="1">
    <citation type="submission" date="2021-04" db="EMBL/GenBank/DDBJ databases">
        <title>Sequencing of actinobacteria type strains.</title>
        <authorList>
            <person name="Nguyen G.-S."/>
            <person name="Wentzel A."/>
        </authorList>
    </citation>
    <scope>NUCLEOTIDE SEQUENCE</scope>
    <source>
        <strain evidence="3">DSM 42095</strain>
    </source>
</reference>
<name>A0A8T4J5T7_9ACTN</name>
<dbReference type="Pfam" id="PF02734">
    <property type="entry name" value="Dak2"/>
    <property type="match status" value="1"/>
</dbReference>
<dbReference type="GO" id="GO:0006071">
    <property type="term" value="P:glycerol metabolic process"/>
    <property type="evidence" value="ECO:0007669"/>
    <property type="project" value="InterPro"/>
</dbReference>
<dbReference type="Proteomes" id="UP000675554">
    <property type="component" value="Unassembled WGS sequence"/>
</dbReference>
<dbReference type="EMBL" id="JAGSMN010001878">
    <property type="protein sequence ID" value="MBR7678810.1"/>
    <property type="molecule type" value="Genomic_DNA"/>
</dbReference>
<sequence>AAEARAQGSRRVGRARPLAERSIGTPDPGAVSLATVLVAVAARA</sequence>
<evidence type="ECO:0000259" key="2">
    <source>
        <dbReference type="PROSITE" id="PS51480"/>
    </source>
</evidence>
<feature type="domain" description="DhaL" evidence="2">
    <location>
        <begin position="1"/>
        <end position="42"/>
    </location>
</feature>
<proteinExistence type="predicted"/>
<accession>A0A8T4J5T7</accession>